<comment type="subcellular location">
    <subcellularLocation>
        <location evidence="2">Cytoplasm</location>
        <location evidence="2">Stress granule</location>
    </subcellularLocation>
    <subcellularLocation>
        <location evidence="1">Nucleus</location>
    </subcellularLocation>
</comment>
<dbReference type="Pfam" id="PF14799">
    <property type="entry name" value="FAM195"/>
    <property type="match status" value="1"/>
</dbReference>
<reference evidence="7 8" key="1">
    <citation type="submission" date="2020-04" db="EMBL/GenBank/DDBJ databases">
        <authorList>
            <person name="Alioto T."/>
            <person name="Alioto T."/>
            <person name="Gomez Garrido J."/>
        </authorList>
    </citation>
    <scope>NUCLEOTIDE SEQUENCE [LARGE SCALE GENOMIC DNA]</scope>
</reference>
<comment type="similarity">
    <text evidence="3">Belongs to the MCRIP family.</text>
</comment>
<name>A0A8S1D5G9_9INSE</name>
<feature type="region of interest" description="Disordered" evidence="6">
    <location>
        <begin position="54"/>
        <end position="80"/>
    </location>
</feature>
<evidence type="ECO:0000313" key="8">
    <source>
        <dbReference type="Proteomes" id="UP000494165"/>
    </source>
</evidence>
<dbReference type="GO" id="GO:0005634">
    <property type="term" value="C:nucleus"/>
    <property type="evidence" value="ECO:0007669"/>
    <property type="project" value="UniProtKB-SubCell"/>
</dbReference>
<dbReference type="Proteomes" id="UP000494165">
    <property type="component" value="Unassembled WGS sequence"/>
</dbReference>
<dbReference type="GO" id="GO:0010494">
    <property type="term" value="C:cytoplasmic stress granule"/>
    <property type="evidence" value="ECO:0007669"/>
    <property type="project" value="UniProtKB-SubCell"/>
</dbReference>
<evidence type="ECO:0000256" key="5">
    <source>
        <dbReference type="ARBA" id="ARBA00023242"/>
    </source>
</evidence>
<organism evidence="7 8">
    <name type="scientific">Cloeon dipterum</name>
    <dbReference type="NCBI Taxonomy" id="197152"/>
    <lineage>
        <taxon>Eukaryota</taxon>
        <taxon>Metazoa</taxon>
        <taxon>Ecdysozoa</taxon>
        <taxon>Arthropoda</taxon>
        <taxon>Hexapoda</taxon>
        <taxon>Insecta</taxon>
        <taxon>Pterygota</taxon>
        <taxon>Palaeoptera</taxon>
        <taxon>Ephemeroptera</taxon>
        <taxon>Pisciforma</taxon>
        <taxon>Baetidae</taxon>
        <taxon>Cloeon</taxon>
    </lineage>
</organism>
<gene>
    <name evidence="7" type="ORF">CLODIP_2_CD08664</name>
</gene>
<comment type="caution">
    <text evidence="7">The sequence shown here is derived from an EMBL/GenBank/DDBJ whole genome shotgun (WGS) entry which is preliminary data.</text>
</comment>
<keyword evidence="8" id="KW-1185">Reference proteome</keyword>
<evidence type="ECO:0000256" key="2">
    <source>
        <dbReference type="ARBA" id="ARBA00004210"/>
    </source>
</evidence>
<sequence>MSSPKGSVNGLAPKRRPEQQQPHLPTNLAPQHFEIIEFISNCWTQAIQDADSNKATFFQPSHKDSKAAEPDHTAQRPRNT</sequence>
<accession>A0A8S1D5G9</accession>
<evidence type="ECO:0000256" key="1">
    <source>
        <dbReference type="ARBA" id="ARBA00004123"/>
    </source>
</evidence>
<evidence type="ECO:0000256" key="4">
    <source>
        <dbReference type="ARBA" id="ARBA00022490"/>
    </source>
</evidence>
<dbReference type="AlphaFoldDB" id="A0A8S1D5G9"/>
<feature type="compositionally biased region" description="Basic and acidic residues" evidence="6">
    <location>
        <begin position="61"/>
        <end position="74"/>
    </location>
</feature>
<evidence type="ECO:0000313" key="7">
    <source>
        <dbReference type="EMBL" id="CAB3375424.1"/>
    </source>
</evidence>
<evidence type="ECO:0000256" key="3">
    <source>
        <dbReference type="ARBA" id="ARBA00010821"/>
    </source>
</evidence>
<evidence type="ECO:0000256" key="6">
    <source>
        <dbReference type="SAM" id="MobiDB-lite"/>
    </source>
</evidence>
<dbReference type="InterPro" id="IPR029428">
    <property type="entry name" value="MCRIP"/>
</dbReference>
<keyword evidence="4" id="KW-0963">Cytoplasm</keyword>
<dbReference type="EMBL" id="CADEPI010000111">
    <property type="protein sequence ID" value="CAB3375424.1"/>
    <property type="molecule type" value="Genomic_DNA"/>
</dbReference>
<keyword evidence="5" id="KW-0539">Nucleus</keyword>
<protein>
    <submittedName>
        <fullName evidence="7">Uncharacterized protein</fullName>
    </submittedName>
</protein>
<proteinExistence type="inferred from homology"/>
<feature type="region of interest" description="Disordered" evidence="6">
    <location>
        <begin position="1"/>
        <end position="29"/>
    </location>
</feature>